<keyword evidence="10" id="KW-0697">Rotamase</keyword>
<keyword evidence="5" id="KW-0808">Transferase</keyword>
<dbReference type="SMART" id="SM00504">
    <property type="entry name" value="Ubox"/>
    <property type="match status" value="1"/>
</dbReference>
<dbReference type="CDD" id="cd16651">
    <property type="entry name" value="SPL-RING_NSE2"/>
    <property type="match status" value="1"/>
</dbReference>
<comment type="pathway">
    <text evidence="2">Protein modification; protein sumoylation.</text>
</comment>
<protein>
    <recommendedName>
        <fullName evidence="4">peptidylprolyl isomerase</fullName>
        <ecNumber evidence="4">5.2.1.8</ecNumber>
    </recommendedName>
</protein>
<feature type="region of interest" description="Disordered" evidence="13">
    <location>
        <begin position="1"/>
        <end position="52"/>
    </location>
</feature>
<dbReference type="PROSITE" id="PS51044">
    <property type="entry name" value="ZF_SP_RING"/>
    <property type="match status" value="1"/>
</dbReference>
<feature type="compositionally biased region" description="Basic and acidic residues" evidence="13">
    <location>
        <begin position="121"/>
        <end position="131"/>
    </location>
</feature>
<keyword evidence="7 12" id="KW-0863">Zinc-finger</keyword>
<sequence>MLSTTPARQRSTLSRSRPPPSARSQATPRAAEVPELPEYQPPEAPLTAESHRQLATLLNSHYSRHLKTHLQHAAEKLTDSAGDVNEKLSDARVRYERAKEKRRGASASEDVDVEEDDENEEYQRLAETERKVDGVTGRMEEKMRMVIDSESRFQGLQDAMTTLDREVGEAQQAAFGTRRTRGQRHQRHESDDDDGEDGEQDADYEGTPERNARETNAQNPPSHRLGNALEEGSEKWNSQSLTERYAGNNNYIGFYRIVHDSKFPDDEVPPLPHASTWFAHLEDPNANGSTAGSPSTRRTRNKRDPSPADSDDIAIQRERISLKCPLTLLPFRDPVTSTKCPHSFEREAIYDMISRSGFQFPPPSVRGGRRIRAVKCPVCSIPLTKDDLRSDPVLLRKVRRAEELSARQAEDDLEGSQQRRDMQGPLTLASDAVDADDDMVDVDEIRVKPEPIPTQDRMIDSESESESSSEEE</sequence>
<evidence type="ECO:0000256" key="13">
    <source>
        <dbReference type="SAM" id="MobiDB-lite"/>
    </source>
</evidence>
<dbReference type="GO" id="GO:0016567">
    <property type="term" value="P:protein ubiquitination"/>
    <property type="evidence" value="ECO:0007669"/>
    <property type="project" value="InterPro"/>
</dbReference>
<evidence type="ECO:0000256" key="9">
    <source>
        <dbReference type="ARBA" id="ARBA00022833"/>
    </source>
</evidence>
<feature type="compositionally biased region" description="Basic residues" evidence="13">
    <location>
        <begin position="178"/>
        <end position="187"/>
    </location>
</feature>
<evidence type="ECO:0000259" key="14">
    <source>
        <dbReference type="PROSITE" id="PS51044"/>
    </source>
</evidence>
<feature type="region of interest" description="Disordered" evidence="13">
    <location>
        <begin position="280"/>
        <end position="312"/>
    </location>
</feature>
<comment type="caution">
    <text evidence="15">The sequence shown here is derived from an EMBL/GenBank/DDBJ whole genome shotgun (WGS) entry which is preliminary data.</text>
</comment>
<feature type="domain" description="SP-RING-type" evidence="14">
    <location>
        <begin position="309"/>
        <end position="403"/>
    </location>
</feature>
<feature type="compositionally biased region" description="Acidic residues" evidence="13">
    <location>
        <begin position="461"/>
        <end position="472"/>
    </location>
</feature>
<evidence type="ECO:0000256" key="5">
    <source>
        <dbReference type="ARBA" id="ARBA00022679"/>
    </source>
</evidence>
<dbReference type="InterPro" id="IPR004181">
    <property type="entry name" value="Znf_MIZ"/>
</dbReference>
<dbReference type="InterPro" id="IPR026846">
    <property type="entry name" value="Nse2(Mms21)"/>
</dbReference>
<dbReference type="EMBL" id="JAPQKR010000005">
    <property type="protein sequence ID" value="KAJ5216065.1"/>
    <property type="molecule type" value="Genomic_DNA"/>
</dbReference>
<feature type="region of interest" description="Disordered" evidence="13">
    <location>
        <begin position="171"/>
        <end position="235"/>
    </location>
</feature>
<accession>A0A9W9TBZ2</accession>
<evidence type="ECO:0000256" key="12">
    <source>
        <dbReference type="PROSITE-ProRule" id="PRU00452"/>
    </source>
</evidence>
<feature type="region of interest" description="Disordered" evidence="13">
    <location>
        <begin position="96"/>
        <end position="131"/>
    </location>
</feature>
<reference evidence="15" key="2">
    <citation type="journal article" date="2023" name="IMA Fungus">
        <title>Comparative genomic study of the Penicillium genus elucidates a diverse pangenome and 15 lateral gene transfer events.</title>
        <authorList>
            <person name="Petersen C."/>
            <person name="Sorensen T."/>
            <person name="Nielsen M.R."/>
            <person name="Sondergaard T.E."/>
            <person name="Sorensen J.L."/>
            <person name="Fitzpatrick D.A."/>
            <person name="Frisvad J.C."/>
            <person name="Nielsen K.L."/>
        </authorList>
    </citation>
    <scope>NUCLEOTIDE SEQUENCE</scope>
    <source>
        <strain evidence="15">IBT 15544</strain>
    </source>
</reference>
<feature type="compositionally biased region" description="Polar residues" evidence="13">
    <location>
        <begin position="286"/>
        <end position="296"/>
    </location>
</feature>
<dbReference type="OrthoDB" id="756301at2759"/>
<feature type="compositionally biased region" description="Low complexity" evidence="13">
    <location>
        <begin position="8"/>
        <end position="31"/>
    </location>
</feature>
<evidence type="ECO:0000256" key="8">
    <source>
        <dbReference type="ARBA" id="ARBA00022786"/>
    </source>
</evidence>
<keyword evidence="10" id="KW-0413">Isomerase</keyword>
<evidence type="ECO:0000256" key="2">
    <source>
        <dbReference type="ARBA" id="ARBA00004718"/>
    </source>
</evidence>
<keyword evidence="11" id="KW-0539">Nucleus</keyword>
<dbReference type="RefSeq" id="XP_058311878.1">
    <property type="nucleotide sequence ID" value="XM_058449534.1"/>
</dbReference>
<name>A0A9W9TBZ2_9EURO</name>
<dbReference type="GO" id="GO:0008270">
    <property type="term" value="F:zinc ion binding"/>
    <property type="evidence" value="ECO:0007669"/>
    <property type="project" value="UniProtKB-KW"/>
</dbReference>
<evidence type="ECO:0000256" key="7">
    <source>
        <dbReference type="ARBA" id="ARBA00022771"/>
    </source>
</evidence>
<dbReference type="Gene3D" id="3.30.40.10">
    <property type="entry name" value="Zinc/RING finger domain, C3HC4 (zinc finger)"/>
    <property type="match status" value="1"/>
</dbReference>
<dbReference type="GO" id="GO:0000724">
    <property type="term" value="P:double-strand break repair via homologous recombination"/>
    <property type="evidence" value="ECO:0007669"/>
    <property type="project" value="InterPro"/>
</dbReference>
<dbReference type="GO" id="GO:0005634">
    <property type="term" value="C:nucleus"/>
    <property type="evidence" value="ECO:0007669"/>
    <property type="project" value="UniProtKB-SubCell"/>
</dbReference>
<comment type="similarity">
    <text evidence="3">Belongs to the NSE2 family.</text>
</comment>
<proteinExistence type="inferred from homology"/>
<dbReference type="AlphaFoldDB" id="A0A9W9TBZ2"/>
<comment type="subcellular location">
    <subcellularLocation>
        <location evidence="1">Nucleus</location>
    </subcellularLocation>
</comment>
<keyword evidence="8" id="KW-0833">Ubl conjugation pathway</keyword>
<dbReference type="Pfam" id="PF11789">
    <property type="entry name" value="zf-Nse"/>
    <property type="match status" value="1"/>
</dbReference>
<dbReference type="GO" id="GO:0030915">
    <property type="term" value="C:Smc5-Smc6 complex"/>
    <property type="evidence" value="ECO:0007669"/>
    <property type="project" value="InterPro"/>
</dbReference>
<feature type="region of interest" description="Disordered" evidence="13">
    <location>
        <begin position="404"/>
        <end position="472"/>
    </location>
</feature>
<feature type="compositionally biased region" description="Acidic residues" evidence="13">
    <location>
        <begin position="191"/>
        <end position="206"/>
    </location>
</feature>
<evidence type="ECO:0000256" key="11">
    <source>
        <dbReference type="ARBA" id="ARBA00023242"/>
    </source>
</evidence>
<keyword evidence="9" id="KW-0862">Zinc</keyword>
<evidence type="ECO:0000256" key="10">
    <source>
        <dbReference type="ARBA" id="ARBA00023110"/>
    </source>
</evidence>
<dbReference type="GO" id="GO:0016925">
    <property type="term" value="P:protein sumoylation"/>
    <property type="evidence" value="ECO:0007669"/>
    <property type="project" value="TreeGrafter"/>
</dbReference>
<dbReference type="Proteomes" id="UP001150904">
    <property type="component" value="Unassembled WGS sequence"/>
</dbReference>
<feature type="compositionally biased region" description="Acidic residues" evidence="13">
    <location>
        <begin position="109"/>
        <end position="120"/>
    </location>
</feature>
<dbReference type="PANTHER" id="PTHR21330">
    <property type="entry name" value="E3 SUMO-PROTEIN LIGASE NSE2"/>
    <property type="match status" value="1"/>
</dbReference>
<dbReference type="InterPro" id="IPR013083">
    <property type="entry name" value="Znf_RING/FYVE/PHD"/>
</dbReference>
<dbReference type="InterPro" id="IPR003613">
    <property type="entry name" value="Ubox_domain"/>
</dbReference>
<dbReference type="GO" id="GO:0003755">
    <property type="term" value="F:peptidyl-prolyl cis-trans isomerase activity"/>
    <property type="evidence" value="ECO:0007669"/>
    <property type="project" value="UniProtKB-KW"/>
</dbReference>
<keyword evidence="16" id="KW-1185">Reference proteome</keyword>
<dbReference type="GO" id="GO:0061665">
    <property type="term" value="F:SUMO ligase activity"/>
    <property type="evidence" value="ECO:0007669"/>
    <property type="project" value="TreeGrafter"/>
</dbReference>
<evidence type="ECO:0000313" key="15">
    <source>
        <dbReference type="EMBL" id="KAJ5216065.1"/>
    </source>
</evidence>
<evidence type="ECO:0000256" key="6">
    <source>
        <dbReference type="ARBA" id="ARBA00022723"/>
    </source>
</evidence>
<gene>
    <name evidence="15" type="ORF">N7498_002472</name>
</gene>
<evidence type="ECO:0000256" key="4">
    <source>
        <dbReference type="ARBA" id="ARBA00013194"/>
    </source>
</evidence>
<keyword evidence="6" id="KW-0479">Metal-binding</keyword>
<dbReference type="SUPFAM" id="SSF57850">
    <property type="entry name" value="RING/U-box"/>
    <property type="match status" value="1"/>
</dbReference>
<dbReference type="EC" id="5.2.1.8" evidence="4"/>
<evidence type="ECO:0000256" key="1">
    <source>
        <dbReference type="ARBA" id="ARBA00004123"/>
    </source>
</evidence>
<reference evidence="15" key="1">
    <citation type="submission" date="2022-12" db="EMBL/GenBank/DDBJ databases">
        <authorList>
            <person name="Petersen C."/>
        </authorList>
    </citation>
    <scope>NUCLEOTIDE SEQUENCE</scope>
    <source>
        <strain evidence="15">IBT 15544</strain>
    </source>
</reference>
<dbReference type="GO" id="GO:0004842">
    <property type="term" value="F:ubiquitin-protein transferase activity"/>
    <property type="evidence" value="ECO:0007669"/>
    <property type="project" value="InterPro"/>
</dbReference>
<evidence type="ECO:0000256" key="3">
    <source>
        <dbReference type="ARBA" id="ARBA00008212"/>
    </source>
</evidence>
<dbReference type="PANTHER" id="PTHR21330:SF1">
    <property type="entry name" value="E3 SUMO-PROTEIN LIGASE NSE2"/>
    <property type="match status" value="1"/>
</dbReference>
<dbReference type="GeneID" id="83176835"/>
<evidence type="ECO:0000313" key="16">
    <source>
        <dbReference type="Proteomes" id="UP001150904"/>
    </source>
</evidence>
<feature type="compositionally biased region" description="Acidic residues" evidence="13">
    <location>
        <begin position="433"/>
        <end position="442"/>
    </location>
</feature>
<organism evidence="15 16">
    <name type="scientific">Penicillium cinerascens</name>
    <dbReference type="NCBI Taxonomy" id="70096"/>
    <lineage>
        <taxon>Eukaryota</taxon>
        <taxon>Fungi</taxon>
        <taxon>Dikarya</taxon>
        <taxon>Ascomycota</taxon>
        <taxon>Pezizomycotina</taxon>
        <taxon>Eurotiomycetes</taxon>
        <taxon>Eurotiomycetidae</taxon>
        <taxon>Eurotiales</taxon>
        <taxon>Aspergillaceae</taxon>
        <taxon>Penicillium</taxon>
    </lineage>
</organism>